<feature type="transmembrane region" description="Helical" evidence="13">
    <location>
        <begin position="181"/>
        <end position="210"/>
    </location>
</feature>
<feature type="transmembrane region" description="Helical" evidence="13">
    <location>
        <begin position="238"/>
        <end position="259"/>
    </location>
</feature>
<dbReference type="GO" id="GO:0004930">
    <property type="term" value="F:G protein-coupled receptor activity"/>
    <property type="evidence" value="ECO:0007669"/>
    <property type="project" value="UniProtKB-KW"/>
</dbReference>
<protein>
    <recommendedName>
        <fullName evidence="12">Taste receptor type 2</fullName>
    </recommendedName>
</protein>
<feature type="transmembrane region" description="Helical" evidence="13">
    <location>
        <begin position="137"/>
        <end position="161"/>
    </location>
</feature>
<sequence length="322" mass="37101">CIVGELEPNTRKCSEFANIIKVLEITFGMALNGFIVTANLIWWWKSRNVQTLDLIILNLGLARLIHLIITSIHKSPLFTNMLLHNMEYSLEIFLFAISCIYNYNLWMGALLCIFYCLKITNYSHRLFTYLKLNIQRLVPGLLVTSLATWFVCSLPYGWFVYDTETINSTNVTGGFYEQRIVVNYFNLLIIFIGGSALPLFLFCSAFSLLIRSLWSHSQHMKGMSCGFRPPQRDAHINAIKNILSFIFLYLVSFASSALLRSKNKVCEVLCTIGVLAYPSLHSVVLIWSHRRLKHLIWRAIHWAMGKQIQIDSYARMHLLSQC</sequence>
<dbReference type="Pfam" id="PF05296">
    <property type="entry name" value="TAS2R"/>
    <property type="match status" value="1"/>
</dbReference>
<keyword evidence="6 13" id="KW-1133">Transmembrane helix</keyword>
<dbReference type="Proteomes" id="UP000694569">
    <property type="component" value="Unplaced"/>
</dbReference>
<evidence type="ECO:0000256" key="11">
    <source>
        <dbReference type="RuleBase" id="RU004423"/>
    </source>
</evidence>
<keyword evidence="10 12" id="KW-0807">Transducer</keyword>
<dbReference type="PANTHER" id="PTHR11394:SF47">
    <property type="entry name" value="TASTE RECEPTOR TYPE 2 MEMBER 40"/>
    <property type="match status" value="1"/>
</dbReference>
<evidence type="ECO:0000256" key="10">
    <source>
        <dbReference type="ARBA" id="ARBA00023224"/>
    </source>
</evidence>
<accession>A0A8C5MFQ1</accession>
<dbReference type="Ensembl" id="ENSLLET00000014521.1">
    <property type="protein sequence ID" value="ENSLLEP00000013972.1"/>
    <property type="gene ID" value="ENSLLEG00000008782.1"/>
</dbReference>
<evidence type="ECO:0000256" key="7">
    <source>
        <dbReference type="ARBA" id="ARBA00023040"/>
    </source>
</evidence>
<dbReference type="InterPro" id="IPR007960">
    <property type="entry name" value="TAS2R"/>
</dbReference>
<keyword evidence="3 12" id="KW-0919">Taste</keyword>
<keyword evidence="4 12" id="KW-0716">Sensory transduction</keyword>
<evidence type="ECO:0000256" key="12">
    <source>
        <dbReference type="RuleBase" id="RU004424"/>
    </source>
</evidence>
<dbReference type="GeneTree" id="ENSGT01150000286961"/>
<name>A0A8C5MFQ1_9ANUR</name>
<dbReference type="Gene3D" id="1.20.1070.10">
    <property type="entry name" value="Rhodopsin 7-helix transmembrane proteins"/>
    <property type="match status" value="1"/>
</dbReference>
<keyword evidence="8 12" id="KW-0472">Membrane</keyword>
<keyword evidence="15" id="KW-1185">Reference proteome</keyword>
<evidence type="ECO:0000256" key="6">
    <source>
        <dbReference type="ARBA" id="ARBA00022989"/>
    </source>
</evidence>
<feature type="transmembrane region" description="Helical" evidence="13">
    <location>
        <begin position="265"/>
        <end position="288"/>
    </location>
</feature>
<evidence type="ECO:0000256" key="9">
    <source>
        <dbReference type="ARBA" id="ARBA00023170"/>
    </source>
</evidence>
<proteinExistence type="inferred from homology"/>
<dbReference type="SUPFAM" id="SSF81321">
    <property type="entry name" value="Family A G protein-coupled receptor-like"/>
    <property type="match status" value="1"/>
</dbReference>
<evidence type="ECO:0000256" key="5">
    <source>
        <dbReference type="ARBA" id="ARBA00022692"/>
    </source>
</evidence>
<dbReference type="FunFam" id="1.20.1070.10:FF:000055">
    <property type="entry name" value="Taste receptor type 2"/>
    <property type="match status" value="1"/>
</dbReference>
<dbReference type="GO" id="GO:0033038">
    <property type="term" value="F:bitter taste receptor activity"/>
    <property type="evidence" value="ECO:0007669"/>
    <property type="project" value="InterPro"/>
</dbReference>
<evidence type="ECO:0000256" key="3">
    <source>
        <dbReference type="ARBA" id="ARBA00022480"/>
    </source>
</evidence>
<dbReference type="OrthoDB" id="8876749at2759"/>
<reference evidence="14" key="2">
    <citation type="submission" date="2025-09" db="UniProtKB">
        <authorList>
            <consortium name="Ensembl"/>
        </authorList>
    </citation>
    <scope>IDENTIFICATION</scope>
</reference>
<feature type="transmembrane region" description="Helical" evidence="13">
    <location>
        <begin position="25"/>
        <end position="44"/>
    </location>
</feature>
<evidence type="ECO:0000256" key="13">
    <source>
        <dbReference type="SAM" id="Phobius"/>
    </source>
</evidence>
<keyword evidence="7 12" id="KW-0297">G-protein coupled receptor</keyword>
<reference evidence="14" key="1">
    <citation type="submission" date="2025-08" db="UniProtKB">
        <authorList>
            <consortium name="Ensembl"/>
        </authorList>
    </citation>
    <scope>IDENTIFICATION</scope>
</reference>
<dbReference type="GO" id="GO:0016020">
    <property type="term" value="C:membrane"/>
    <property type="evidence" value="ECO:0007669"/>
    <property type="project" value="UniProtKB-SubCell"/>
</dbReference>
<comment type="similarity">
    <text evidence="2 11">Belongs to the G-protein coupled receptor T2R family.</text>
</comment>
<evidence type="ECO:0000256" key="8">
    <source>
        <dbReference type="ARBA" id="ARBA00023136"/>
    </source>
</evidence>
<evidence type="ECO:0000256" key="4">
    <source>
        <dbReference type="ARBA" id="ARBA00022606"/>
    </source>
</evidence>
<evidence type="ECO:0000256" key="1">
    <source>
        <dbReference type="ARBA" id="ARBA00004141"/>
    </source>
</evidence>
<dbReference type="AlphaFoldDB" id="A0A8C5MFQ1"/>
<feature type="transmembrane region" description="Helical" evidence="13">
    <location>
        <begin position="92"/>
        <end position="117"/>
    </location>
</feature>
<feature type="transmembrane region" description="Helical" evidence="13">
    <location>
        <begin position="51"/>
        <end position="72"/>
    </location>
</feature>
<evidence type="ECO:0000313" key="15">
    <source>
        <dbReference type="Proteomes" id="UP000694569"/>
    </source>
</evidence>
<keyword evidence="5 12" id="KW-0812">Transmembrane</keyword>
<evidence type="ECO:0000313" key="14">
    <source>
        <dbReference type="Ensembl" id="ENSLLEP00000013972.1"/>
    </source>
</evidence>
<dbReference type="PANTHER" id="PTHR11394">
    <property type="entry name" value="TASTE RECEPTOR TYPE 2"/>
    <property type="match status" value="1"/>
</dbReference>
<organism evidence="14 15">
    <name type="scientific">Leptobrachium leishanense</name>
    <name type="common">Leishan spiny toad</name>
    <dbReference type="NCBI Taxonomy" id="445787"/>
    <lineage>
        <taxon>Eukaryota</taxon>
        <taxon>Metazoa</taxon>
        <taxon>Chordata</taxon>
        <taxon>Craniata</taxon>
        <taxon>Vertebrata</taxon>
        <taxon>Euteleostomi</taxon>
        <taxon>Amphibia</taxon>
        <taxon>Batrachia</taxon>
        <taxon>Anura</taxon>
        <taxon>Pelobatoidea</taxon>
        <taxon>Megophryidae</taxon>
        <taxon>Leptobrachium</taxon>
    </lineage>
</organism>
<keyword evidence="9 12" id="KW-0675">Receptor</keyword>
<evidence type="ECO:0000256" key="2">
    <source>
        <dbReference type="ARBA" id="ARBA00007376"/>
    </source>
</evidence>
<comment type="subcellular location">
    <subcellularLocation>
        <location evidence="1 12">Membrane</location>
        <topology evidence="1 12">Multi-pass membrane protein</topology>
    </subcellularLocation>
</comment>